<evidence type="ECO:0000256" key="11">
    <source>
        <dbReference type="PROSITE-ProRule" id="PRU00421"/>
    </source>
</evidence>
<feature type="transmembrane region" description="Helical" evidence="12">
    <location>
        <begin position="420"/>
        <end position="442"/>
    </location>
</feature>
<dbReference type="EMBL" id="JAGJWX010000064">
    <property type="protein sequence ID" value="MBP2860015.1"/>
    <property type="molecule type" value="Genomic_DNA"/>
</dbReference>
<feature type="transmembrane region" description="Helical" evidence="12">
    <location>
        <begin position="140"/>
        <end position="161"/>
    </location>
</feature>
<dbReference type="PROSITE" id="PS00371">
    <property type="entry name" value="PTS_EIIA_TYPE_1_HIS"/>
    <property type="match status" value="1"/>
</dbReference>
<evidence type="ECO:0000259" key="14">
    <source>
        <dbReference type="PROSITE" id="PS51098"/>
    </source>
</evidence>
<dbReference type="InterPro" id="IPR001996">
    <property type="entry name" value="PTS_IIB_1"/>
</dbReference>
<evidence type="ECO:0000313" key="16">
    <source>
        <dbReference type="EMBL" id="MBP2860015.1"/>
    </source>
</evidence>
<dbReference type="Gene3D" id="2.70.70.10">
    <property type="entry name" value="Glucose Permease (Domain IIA)"/>
    <property type="match status" value="1"/>
</dbReference>
<keyword evidence="10 12" id="KW-0472">Membrane</keyword>
<accession>A0ABS5BHW4</accession>
<feature type="transmembrane region" description="Helical" evidence="12">
    <location>
        <begin position="234"/>
        <end position="257"/>
    </location>
</feature>
<gene>
    <name evidence="16" type="ORF">J8657_20730</name>
</gene>
<dbReference type="CDD" id="cd00212">
    <property type="entry name" value="PTS_IIB_glc"/>
    <property type="match status" value="1"/>
</dbReference>
<evidence type="ECO:0000256" key="4">
    <source>
        <dbReference type="ARBA" id="ARBA00022597"/>
    </source>
</evidence>
<keyword evidence="3" id="KW-1003">Cell membrane</keyword>
<dbReference type="SUPFAM" id="SSF55604">
    <property type="entry name" value="Glucose permease domain IIB"/>
    <property type="match status" value="1"/>
</dbReference>
<dbReference type="SUPFAM" id="SSF51261">
    <property type="entry name" value="Duplicated hybrid motif"/>
    <property type="match status" value="1"/>
</dbReference>
<organism evidence="16 17">
    <name type="scientific">Dickeya oryzae</name>
    <dbReference type="NCBI Taxonomy" id="1240404"/>
    <lineage>
        <taxon>Bacteria</taxon>
        <taxon>Pseudomonadati</taxon>
        <taxon>Pseudomonadota</taxon>
        <taxon>Gammaproteobacteria</taxon>
        <taxon>Enterobacterales</taxon>
        <taxon>Pectobacteriaceae</taxon>
        <taxon>Dickeya</taxon>
    </lineage>
</organism>
<evidence type="ECO:0000256" key="10">
    <source>
        <dbReference type="ARBA" id="ARBA00023136"/>
    </source>
</evidence>
<keyword evidence="2" id="KW-0813">Transport</keyword>
<feature type="domain" description="PTS EIIC type-1" evidence="15">
    <location>
        <begin position="101"/>
        <end position="457"/>
    </location>
</feature>
<keyword evidence="6" id="KW-0598">Phosphotransferase system</keyword>
<feature type="transmembrane region" description="Helical" evidence="12">
    <location>
        <begin position="98"/>
        <end position="120"/>
    </location>
</feature>
<sequence length="621" mass="66628">MDHLNTGRKILDLIGGSSNIEYIEHCSTRLRLSLLDNNKVQRAELEKMPEVMGVVINSQCQIVIGKEVMKVCDALKELTSGQLVHGSQTGTKKKLRAYLIDFVISIFQPLIPAIAGGGILKSLLIIMNMAGWLSKDTSTYKILDSIGSAPIYFLPLLIAITTANKLKVNALLALTAVSVLLLPSFTELSKQGATFFTLDIKNVSYAAQVFPAILCVIFYAQTESFFNRYIPSTLRGFLAPMLSLLITVPVTLLALGPLGYELGSVLTQVVLWMHGKFGFIATGLLAGGLPFIVAAGMHKPFLPYAVMTMGQLGKESLYNPASLAHNIAEAGACLAVSLKSKDKTFKGTAMTSSISALFGITEPALYGITLLNKPVLLSVILGAMLGGGFMGLMMVSAYAIVAPSLASISIFASPDNPTNLLYAFIGAAISFGVAFISTLFFWREKQPHATALINTENPYVHQDVMPDTVKEFAFISPVQGKMIPLEEVNDDVFSAKIMGNGIAVIPSVGTLYAPTDGVISHVFESGHAVSMMTVQGAEVVLHIGIDTIKMNGTGFHPQIKDGQHVKAGDLLIQFDIDEIIKAGFDPVVVMIITNSERFAMKAATSETDVTNQLTILTLKGA</sequence>
<keyword evidence="9 12" id="KW-1133">Transmembrane helix</keyword>
<dbReference type="InterPro" id="IPR001127">
    <property type="entry name" value="PTS_EIIA_1_perm"/>
</dbReference>
<keyword evidence="17" id="KW-1185">Reference proteome</keyword>
<dbReference type="PROSITE" id="PS51103">
    <property type="entry name" value="PTS_EIIC_TYPE_1"/>
    <property type="match status" value="1"/>
</dbReference>
<dbReference type="PANTHER" id="PTHR30175">
    <property type="entry name" value="PHOSPHOTRANSFERASE SYSTEM TRANSPORT PROTEIN"/>
    <property type="match status" value="1"/>
</dbReference>
<proteinExistence type="predicted"/>
<dbReference type="InterPro" id="IPR018113">
    <property type="entry name" value="PTrfase_EIIB_Cys"/>
</dbReference>
<evidence type="ECO:0000259" key="15">
    <source>
        <dbReference type="PROSITE" id="PS51103"/>
    </source>
</evidence>
<feature type="transmembrane region" description="Helical" evidence="12">
    <location>
        <begin position="277"/>
        <end position="297"/>
    </location>
</feature>
<dbReference type="PANTHER" id="PTHR30175:SF1">
    <property type="entry name" value="PTS SYSTEM ARBUTIN-, CELLOBIOSE-, AND SALICIN-SPECIFIC EIIBC COMPONENT-RELATED"/>
    <property type="match status" value="1"/>
</dbReference>
<dbReference type="PROSITE" id="PS51093">
    <property type="entry name" value="PTS_EIIA_TYPE_1"/>
    <property type="match status" value="1"/>
</dbReference>
<feature type="domain" description="PTS EIIB type-1" evidence="14">
    <location>
        <begin position="4"/>
        <end position="85"/>
    </location>
</feature>
<keyword evidence="4 16" id="KW-0762">Sugar transport</keyword>
<dbReference type="Pfam" id="PF00367">
    <property type="entry name" value="PTS_EIIB"/>
    <property type="match status" value="1"/>
</dbReference>
<feature type="transmembrane region" description="Helical" evidence="12">
    <location>
        <begin position="168"/>
        <end position="185"/>
    </location>
</feature>
<dbReference type="InterPro" id="IPR036878">
    <property type="entry name" value="Glu_permease_IIB"/>
</dbReference>
<evidence type="ECO:0000256" key="5">
    <source>
        <dbReference type="ARBA" id="ARBA00022679"/>
    </source>
</evidence>
<feature type="transmembrane region" description="Helical" evidence="12">
    <location>
        <begin position="205"/>
        <end position="222"/>
    </location>
</feature>
<comment type="caution">
    <text evidence="16">The sequence shown here is derived from an EMBL/GenBank/DDBJ whole genome shotgun (WGS) entry which is preliminary data.</text>
</comment>
<dbReference type="NCBIfam" id="TIGR00830">
    <property type="entry name" value="PTBA"/>
    <property type="match status" value="1"/>
</dbReference>
<evidence type="ECO:0000256" key="1">
    <source>
        <dbReference type="ARBA" id="ARBA00004651"/>
    </source>
</evidence>
<keyword evidence="5" id="KW-0808">Transferase</keyword>
<evidence type="ECO:0000256" key="8">
    <source>
        <dbReference type="ARBA" id="ARBA00022777"/>
    </source>
</evidence>
<evidence type="ECO:0000256" key="3">
    <source>
        <dbReference type="ARBA" id="ARBA00022475"/>
    </source>
</evidence>
<evidence type="ECO:0000259" key="13">
    <source>
        <dbReference type="PROSITE" id="PS51093"/>
    </source>
</evidence>
<dbReference type="InterPro" id="IPR011055">
    <property type="entry name" value="Dup_hybrid_motif"/>
</dbReference>
<feature type="active site" description="Phosphocysteine intermediate; for EIIB activity" evidence="11">
    <location>
        <position position="26"/>
    </location>
</feature>
<evidence type="ECO:0000256" key="12">
    <source>
        <dbReference type="SAM" id="Phobius"/>
    </source>
</evidence>
<protein>
    <submittedName>
        <fullName evidence="16">PTS glucose transporter subunit IIA</fullName>
    </submittedName>
</protein>
<reference evidence="16 17" key="1">
    <citation type="submission" date="2021-04" db="EMBL/GenBank/DDBJ databases">
        <title>Genomic and host-range diversity within the Dickeya zeae complex, identification of D. zeae and D. oryzae members, proposal of two novel subspecies D. zeae subsp. zeae subsp. nov. and D. zeae subsp. dombae subsp. nov.</title>
        <authorList>
            <person name="Van Gijsegem F."/>
            <person name="Hugouvieux-Cotte-Pattat N."/>
        </authorList>
    </citation>
    <scope>NUCLEOTIDE SEQUENCE [LARGE SCALE GENOMIC DNA]</scope>
    <source>
        <strain evidence="16 17">FVG03</strain>
    </source>
</reference>
<dbReference type="PROSITE" id="PS01035">
    <property type="entry name" value="PTS_EIIB_TYPE_1_CYS"/>
    <property type="match status" value="1"/>
</dbReference>
<comment type="subcellular location">
    <subcellularLocation>
        <location evidence="1">Cell membrane</location>
        <topology evidence="1">Multi-pass membrane protein</topology>
    </subcellularLocation>
</comment>
<dbReference type="Pfam" id="PF02378">
    <property type="entry name" value="PTS_EIIC"/>
    <property type="match status" value="1"/>
</dbReference>
<dbReference type="Proteomes" id="UP000810130">
    <property type="component" value="Unassembled WGS sequence"/>
</dbReference>
<dbReference type="Gene3D" id="3.30.1360.60">
    <property type="entry name" value="Glucose permease domain IIB"/>
    <property type="match status" value="1"/>
</dbReference>
<dbReference type="PROSITE" id="PS51098">
    <property type="entry name" value="PTS_EIIB_TYPE_1"/>
    <property type="match status" value="1"/>
</dbReference>
<dbReference type="Pfam" id="PF00358">
    <property type="entry name" value="PTS_EIIA_1"/>
    <property type="match status" value="1"/>
</dbReference>
<evidence type="ECO:0000256" key="6">
    <source>
        <dbReference type="ARBA" id="ARBA00022683"/>
    </source>
</evidence>
<keyword evidence="7 12" id="KW-0812">Transmembrane</keyword>
<dbReference type="InterPro" id="IPR003352">
    <property type="entry name" value="PTS_EIIC"/>
</dbReference>
<feature type="domain" description="PTS EIIA type-1" evidence="13">
    <location>
        <begin position="490"/>
        <end position="594"/>
    </location>
</feature>
<evidence type="ECO:0000256" key="7">
    <source>
        <dbReference type="ARBA" id="ARBA00022692"/>
    </source>
</evidence>
<evidence type="ECO:0000256" key="2">
    <source>
        <dbReference type="ARBA" id="ARBA00022448"/>
    </source>
</evidence>
<evidence type="ECO:0000313" key="17">
    <source>
        <dbReference type="Proteomes" id="UP000810130"/>
    </source>
</evidence>
<keyword evidence="8" id="KW-0418">Kinase</keyword>
<dbReference type="RefSeq" id="WP_038907662.1">
    <property type="nucleotide sequence ID" value="NZ_CM001972.1"/>
</dbReference>
<dbReference type="InterPro" id="IPR050558">
    <property type="entry name" value="PTS_Sugar-Specific_Components"/>
</dbReference>
<evidence type="ECO:0000256" key="9">
    <source>
        <dbReference type="ARBA" id="ARBA00022989"/>
    </source>
</evidence>
<name>A0ABS5BHW4_9GAMM</name>
<dbReference type="InterPro" id="IPR013013">
    <property type="entry name" value="PTS_EIIC_1"/>
</dbReference>